<dbReference type="Gramene" id="Pp3c22_5030V3.1">
    <property type="protein sequence ID" value="Pp3c22_5030V3.1"/>
    <property type="gene ID" value="Pp3c22_5030"/>
</dbReference>
<dbReference type="InterPro" id="IPR002182">
    <property type="entry name" value="NB-ARC"/>
</dbReference>
<evidence type="ECO:0000256" key="2">
    <source>
        <dbReference type="ARBA" id="ARBA00022723"/>
    </source>
</evidence>
<name>A0A2K1IMC2_PHYPA</name>
<dbReference type="EnsemblPlants" id="Pp3c22_5030V3.2">
    <property type="protein sequence ID" value="Pp3c22_5030V3.2"/>
    <property type="gene ID" value="Pp3c22_5030"/>
</dbReference>
<feature type="domain" description="ZZ-type" evidence="7">
    <location>
        <begin position="788"/>
        <end position="849"/>
    </location>
</feature>
<dbReference type="Pfam" id="PF23598">
    <property type="entry name" value="LRR_14"/>
    <property type="match status" value="1"/>
</dbReference>
<evidence type="ECO:0000256" key="6">
    <source>
        <dbReference type="PROSITE-ProRule" id="PRU00228"/>
    </source>
</evidence>
<sequence>MMQRISKDLCSKPANGKELKNKIINQVQELIPPRSREQQVPWPIVGGKVLLQGTLGLLEEMGDKVGILGICGVGGIGKTTLAQRVYNHYSTAREFTKHTFLKLEAFKDPSHLRKQEFVPNMLNLGAGSRILLTSRERHTIRAIMNVEPSRCASCPLDMEELGDEDSFQLFWLHAFQKRELSTAEGNVFRPLADKVVKLCGGLPLALKVIGQHLYGKSEEVWSEASETLRDRPDIIDVLSISYKGLRDPDKMMFLDVSCQMVGLLEEDAIDIWKSCRSCPSLDCMTSKMVHDSLQILKDKSLVEVDDDKRLTMHDLLREMGRKMDEVEKIGSLKKEGHPCHLWNPSEAEKYLKEDKGSKEARGLSLVGAEQTSFAALAFQTMSEILLMQLDGARIEGDFSLLSKKIRWLQWRSSFLRELPPRLHMQDLVILDLSHSDSLARLWADYDAQGLHDLNLSECQKLERLPEGMIKLSNLKALSMDFCSQIATLCSTDDGELGANLIKFSALGASSLTKLPESFSRFSLLEELWLSGCRSLSELPQSMKGLAKLRFILVENSGLTHLPTDFGELQSLRELHIISCDALKSLPGSFGRLKGLTSLLMRDNKLTKLPNSFKDLTTLAILDIRGSWDLANVDALPAFIEELELGDCPQLVCVDLHEKVKKLRKLSLYNCTRLTQLRGLESSECTVLEKIDVYRCRSLLHLYENQVSNPNLRECYLSGSGVCLPYHNDWSQTRAPSCQVISYYDHAIGFVENTMTRKICSVRDANELCVETRISRKESGMVEGMVNSFFYRTCDTCETLIKGQRGWHCNVCNDFDVCETCFKESETENWELPPPHQLDHPMSVFQSPNQTKFEPILMPYEEGVDKYKWGYIVYDYPTVRWCETFEYIR</sequence>
<dbReference type="EMBL" id="ABEU02000022">
    <property type="protein sequence ID" value="PNR30413.1"/>
    <property type="molecule type" value="Genomic_DNA"/>
</dbReference>
<keyword evidence="4 6" id="KW-0863">Zinc-finger</keyword>
<dbReference type="EnsemblPlants" id="Pp3c22_5030V3.1">
    <property type="protein sequence ID" value="Pp3c22_5030V3.1"/>
    <property type="gene ID" value="Pp3c22_5030"/>
</dbReference>
<protein>
    <recommendedName>
        <fullName evidence="7">ZZ-type domain-containing protein</fullName>
    </recommendedName>
</protein>
<dbReference type="SMART" id="SM00291">
    <property type="entry name" value="ZnF_ZZ"/>
    <property type="match status" value="1"/>
</dbReference>
<reference evidence="8 10" key="1">
    <citation type="journal article" date="2008" name="Science">
        <title>The Physcomitrella genome reveals evolutionary insights into the conquest of land by plants.</title>
        <authorList>
            <person name="Rensing S."/>
            <person name="Lang D."/>
            <person name="Zimmer A."/>
            <person name="Terry A."/>
            <person name="Salamov A."/>
            <person name="Shapiro H."/>
            <person name="Nishiyama T."/>
            <person name="Perroud P.-F."/>
            <person name="Lindquist E."/>
            <person name="Kamisugi Y."/>
            <person name="Tanahashi T."/>
            <person name="Sakakibara K."/>
            <person name="Fujita T."/>
            <person name="Oishi K."/>
            <person name="Shin-I T."/>
            <person name="Kuroki Y."/>
            <person name="Toyoda A."/>
            <person name="Suzuki Y."/>
            <person name="Hashimoto A."/>
            <person name="Yamaguchi K."/>
            <person name="Sugano A."/>
            <person name="Kohara Y."/>
            <person name="Fujiyama A."/>
            <person name="Anterola A."/>
            <person name="Aoki S."/>
            <person name="Ashton N."/>
            <person name="Barbazuk W.B."/>
            <person name="Barker E."/>
            <person name="Bennetzen J."/>
            <person name="Bezanilla M."/>
            <person name="Blankenship R."/>
            <person name="Cho S.H."/>
            <person name="Dutcher S."/>
            <person name="Estelle M."/>
            <person name="Fawcett J.A."/>
            <person name="Gundlach H."/>
            <person name="Hanada K."/>
            <person name="Heyl A."/>
            <person name="Hicks K.A."/>
            <person name="Hugh J."/>
            <person name="Lohr M."/>
            <person name="Mayer K."/>
            <person name="Melkozernov A."/>
            <person name="Murata T."/>
            <person name="Nelson D."/>
            <person name="Pils B."/>
            <person name="Prigge M."/>
            <person name="Reiss B."/>
            <person name="Renner T."/>
            <person name="Rombauts S."/>
            <person name="Rushton P."/>
            <person name="Sanderfoot A."/>
            <person name="Schween G."/>
            <person name="Shiu S.-H."/>
            <person name="Stueber K."/>
            <person name="Theodoulou F.L."/>
            <person name="Tu H."/>
            <person name="Van de Peer Y."/>
            <person name="Verrier P.J."/>
            <person name="Waters E."/>
            <person name="Wood A."/>
            <person name="Yang L."/>
            <person name="Cove D."/>
            <person name="Cuming A."/>
            <person name="Hasebe M."/>
            <person name="Lucas S."/>
            <person name="Mishler D.B."/>
            <person name="Reski R."/>
            <person name="Grigoriev I."/>
            <person name="Quatrano R.S."/>
            <person name="Boore J.L."/>
        </authorList>
    </citation>
    <scope>NUCLEOTIDE SEQUENCE [LARGE SCALE GENOMIC DNA]</scope>
    <source>
        <strain evidence="9 10">cv. Gransden 2004</strain>
    </source>
</reference>
<dbReference type="PRINTS" id="PR00364">
    <property type="entry name" value="DISEASERSIST"/>
</dbReference>
<evidence type="ECO:0000256" key="5">
    <source>
        <dbReference type="ARBA" id="ARBA00022833"/>
    </source>
</evidence>
<organism evidence="8">
    <name type="scientific">Physcomitrium patens</name>
    <name type="common">Spreading-leaved earth moss</name>
    <name type="synonym">Physcomitrella patens</name>
    <dbReference type="NCBI Taxonomy" id="3218"/>
    <lineage>
        <taxon>Eukaryota</taxon>
        <taxon>Viridiplantae</taxon>
        <taxon>Streptophyta</taxon>
        <taxon>Embryophyta</taxon>
        <taxon>Bryophyta</taxon>
        <taxon>Bryophytina</taxon>
        <taxon>Bryopsida</taxon>
        <taxon>Funariidae</taxon>
        <taxon>Funariales</taxon>
        <taxon>Funariaceae</taxon>
        <taxon>Physcomitrium</taxon>
    </lineage>
</organism>
<dbReference type="Proteomes" id="UP000006727">
    <property type="component" value="Chromosome 22"/>
</dbReference>
<keyword evidence="2" id="KW-0479">Metal-binding</keyword>
<dbReference type="InParanoid" id="A0A2K1IMC2"/>
<dbReference type="SUPFAM" id="SSF52058">
    <property type="entry name" value="L domain-like"/>
    <property type="match status" value="1"/>
</dbReference>
<dbReference type="PANTHER" id="PTHR11017">
    <property type="entry name" value="LEUCINE-RICH REPEAT-CONTAINING PROTEIN"/>
    <property type="match status" value="1"/>
</dbReference>
<dbReference type="AlphaFoldDB" id="A0A2K1IMC2"/>
<dbReference type="Gene3D" id="3.40.50.300">
    <property type="entry name" value="P-loop containing nucleotide triphosphate hydrolases"/>
    <property type="match status" value="1"/>
</dbReference>
<dbReference type="PANTHER" id="PTHR11017:SF385">
    <property type="entry name" value="DISEASE RESISTANCE PROTEIN (TIR-NBS-LRR CLASS)-RELATED"/>
    <property type="match status" value="1"/>
</dbReference>
<evidence type="ECO:0000313" key="9">
    <source>
        <dbReference type="EnsemblPlants" id="Pp3c22_5030V3.1"/>
    </source>
</evidence>
<dbReference type="FunCoup" id="A0A2K1IMC2">
    <property type="interactions" value="454"/>
</dbReference>
<reference evidence="9" key="3">
    <citation type="submission" date="2020-12" db="UniProtKB">
        <authorList>
            <consortium name="EnsemblPlants"/>
        </authorList>
    </citation>
    <scope>IDENTIFICATION</scope>
</reference>
<dbReference type="Pfam" id="PF00569">
    <property type="entry name" value="ZZ"/>
    <property type="match status" value="1"/>
</dbReference>
<evidence type="ECO:0000256" key="4">
    <source>
        <dbReference type="ARBA" id="ARBA00022771"/>
    </source>
</evidence>
<dbReference type="Pfam" id="PF23282">
    <property type="entry name" value="WHD_ROQ1"/>
    <property type="match status" value="1"/>
</dbReference>
<dbReference type="InterPro" id="IPR027417">
    <property type="entry name" value="P-loop_NTPase"/>
</dbReference>
<dbReference type="GO" id="GO:0051707">
    <property type="term" value="P:response to other organism"/>
    <property type="evidence" value="ECO:0007669"/>
    <property type="project" value="UniProtKB-ARBA"/>
</dbReference>
<proteinExistence type="predicted"/>
<dbReference type="PROSITE" id="PS01357">
    <property type="entry name" value="ZF_ZZ_1"/>
    <property type="match status" value="1"/>
</dbReference>
<keyword evidence="10" id="KW-1185">Reference proteome</keyword>
<dbReference type="GO" id="GO:0008270">
    <property type="term" value="F:zinc ion binding"/>
    <property type="evidence" value="ECO:0007669"/>
    <property type="project" value="UniProtKB-KW"/>
</dbReference>
<reference evidence="8 10" key="2">
    <citation type="journal article" date="2018" name="Plant J.">
        <title>The Physcomitrella patens chromosome-scale assembly reveals moss genome structure and evolution.</title>
        <authorList>
            <person name="Lang D."/>
            <person name="Ullrich K.K."/>
            <person name="Murat F."/>
            <person name="Fuchs J."/>
            <person name="Jenkins J."/>
            <person name="Haas F.B."/>
            <person name="Piednoel M."/>
            <person name="Gundlach H."/>
            <person name="Van Bel M."/>
            <person name="Meyberg R."/>
            <person name="Vives C."/>
            <person name="Morata J."/>
            <person name="Symeonidi A."/>
            <person name="Hiss M."/>
            <person name="Muchero W."/>
            <person name="Kamisugi Y."/>
            <person name="Saleh O."/>
            <person name="Blanc G."/>
            <person name="Decker E.L."/>
            <person name="van Gessel N."/>
            <person name="Grimwood J."/>
            <person name="Hayes R.D."/>
            <person name="Graham S.W."/>
            <person name="Gunter L.E."/>
            <person name="McDaniel S.F."/>
            <person name="Hoernstein S.N.W."/>
            <person name="Larsson A."/>
            <person name="Li F.W."/>
            <person name="Perroud P.F."/>
            <person name="Phillips J."/>
            <person name="Ranjan P."/>
            <person name="Rokshar D.S."/>
            <person name="Rothfels C.J."/>
            <person name="Schneider L."/>
            <person name="Shu S."/>
            <person name="Stevenson D.W."/>
            <person name="Thummler F."/>
            <person name="Tillich M."/>
            <person name="Villarreal Aguilar J.C."/>
            <person name="Widiez T."/>
            <person name="Wong G.K."/>
            <person name="Wymore A."/>
            <person name="Zhang Y."/>
            <person name="Zimmer A.D."/>
            <person name="Quatrano R.S."/>
            <person name="Mayer K.F.X."/>
            <person name="Goodstein D."/>
            <person name="Casacuberta J.M."/>
            <person name="Vandepoele K."/>
            <person name="Reski R."/>
            <person name="Cuming A.C."/>
            <person name="Tuskan G.A."/>
            <person name="Maumus F."/>
            <person name="Salse J."/>
            <person name="Schmutz J."/>
            <person name="Rensing S.A."/>
        </authorList>
    </citation>
    <scope>NUCLEOTIDE SEQUENCE [LARGE SCALE GENOMIC DNA]</scope>
    <source>
        <strain evidence="9 10">cv. Gransden 2004</strain>
    </source>
</reference>
<dbReference type="GO" id="GO:0043531">
    <property type="term" value="F:ADP binding"/>
    <property type="evidence" value="ECO:0007669"/>
    <property type="project" value="InterPro"/>
</dbReference>
<dbReference type="GO" id="GO:0006952">
    <property type="term" value="P:defense response"/>
    <property type="evidence" value="ECO:0007669"/>
    <property type="project" value="UniProtKB-KW"/>
</dbReference>
<dbReference type="InterPro" id="IPR043145">
    <property type="entry name" value="Znf_ZZ_sf"/>
</dbReference>
<dbReference type="CDD" id="cd02249">
    <property type="entry name" value="ZZ"/>
    <property type="match status" value="1"/>
</dbReference>
<dbReference type="SUPFAM" id="SSF57850">
    <property type="entry name" value="RING/U-box"/>
    <property type="match status" value="1"/>
</dbReference>
<accession>A0A2K1IMC2</accession>
<dbReference type="Gramene" id="Pp3c22_5030V3.2">
    <property type="protein sequence ID" value="Pp3c22_5030V3.2"/>
    <property type="gene ID" value="Pp3c22_5030"/>
</dbReference>
<dbReference type="STRING" id="3218.A0A2K1IMC2"/>
<dbReference type="Gene3D" id="3.30.60.90">
    <property type="match status" value="1"/>
</dbReference>
<dbReference type="InterPro" id="IPR032675">
    <property type="entry name" value="LRR_dom_sf"/>
</dbReference>
<dbReference type="InterPro" id="IPR000433">
    <property type="entry name" value="Znf_ZZ"/>
</dbReference>
<evidence type="ECO:0000313" key="10">
    <source>
        <dbReference type="Proteomes" id="UP000006727"/>
    </source>
</evidence>
<dbReference type="Pfam" id="PF00931">
    <property type="entry name" value="NB-ARC"/>
    <property type="match status" value="1"/>
</dbReference>
<keyword evidence="5" id="KW-0862">Zinc</keyword>
<dbReference type="InterPro" id="IPR058192">
    <property type="entry name" value="WHD_ROQ1-like"/>
</dbReference>
<evidence type="ECO:0000313" key="8">
    <source>
        <dbReference type="EMBL" id="PNR30413.1"/>
    </source>
</evidence>
<dbReference type="SUPFAM" id="SSF52540">
    <property type="entry name" value="P-loop containing nucleoside triphosphate hydrolases"/>
    <property type="match status" value="1"/>
</dbReference>
<dbReference type="InterPro" id="IPR044974">
    <property type="entry name" value="Disease_R_plants"/>
</dbReference>
<dbReference type="InterPro" id="IPR055414">
    <property type="entry name" value="LRR_R13L4/SHOC2-like"/>
</dbReference>
<dbReference type="Gene3D" id="3.80.10.10">
    <property type="entry name" value="Ribonuclease Inhibitor"/>
    <property type="match status" value="2"/>
</dbReference>
<evidence type="ECO:0000259" key="7">
    <source>
        <dbReference type="PROSITE" id="PS50135"/>
    </source>
</evidence>
<dbReference type="Gene3D" id="1.10.8.430">
    <property type="entry name" value="Helical domain of apoptotic protease-activating factors"/>
    <property type="match status" value="1"/>
</dbReference>
<keyword evidence="3" id="KW-0677">Repeat</keyword>
<keyword evidence="1" id="KW-0433">Leucine-rich repeat</keyword>
<gene>
    <name evidence="8" type="ORF">PHYPA_026729</name>
</gene>
<dbReference type="InterPro" id="IPR042197">
    <property type="entry name" value="Apaf_helical"/>
</dbReference>
<dbReference type="PROSITE" id="PS50135">
    <property type="entry name" value="ZF_ZZ_2"/>
    <property type="match status" value="1"/>
</dbReference>
<evidence type="ECO:0000256" key="3">
    <source>
        <dbReference type="ARBA" id="ARBA00022737"/>
    </source>
</evidence>
<evidence type="ECO:0000256" key="1">
    <source>
        <dbReference type="ARBA" id="ARBA00022614"/>
    </source>
</evidence>